<dbReference type="SUPFAM" id="SSF55073">
    <property type="entry name" value="Nucleotide cyclase"/>
    <property type="match status" value="1"/>
</dbReference>
<sequence>MTFLAASEPILLTMVSPNQAEIDWVRQLCAKTSTALDFNSAATVEAARDNAGNVFLLDLDALKLPSQTDHLRIIDDLAHLAAVVVITDQADAETEQSYLDNGAVDVMQRQELTPNGLRRALRSVVNRRHSERHLSRLRLRDAATGLAAPPLFWEFLGLAERRAKRNQDFFAVLLIEVTPVLQPHGLLSSANEDALMGVLTGRLHQIMRASDTVARLERRQFAVLAEAMPRIEDVQIVAEKIVTELTKPVDTGNGSQTVRVAVGIALYPTSAMQPEGLIDRAAGALQEVLSRGHDDFAFG</sequence>
<accession>A0ABU5EG08</accession>
<dbReference type="PANTHER" id="PTHR44757">
    <property type="entry name" value="DIGUANYLATE CYCLASE DGCP"/>
    <property type="match status" value="1"/>
</dbReference>
<evidence type="ECO:0000313" key="3">
    <source>
        <dbReference type="Proteomes" id="UP001279642"/>
    </source>
</evidence>
<dbReference type="PROSITE" id="PS50887">
    <property type="entry name" value="GGDEF"/>
    <property type="match status" value="1"/>
</dbReference>
<keyword evidence="3" id="KW-1185">Reference proteome</keyword>
<dbReference type="SUPFAM" id="SSF52172">
    <property type="entry name" value="CheY-like"/>
    <property type="match status" value="1"/>
</dbReference>
<organism evidence="2 3">
    <name type="scientific">Dongia soli</name>
    <dbReference type="NCBI Taxonomy" id="600628"/>
    <lineage>
        <taxon>Bacteria</taxon>
        <taxon>Pseudomonadati</taxon>
        <taxon>Pseudomonadota</taxon>
        <taxon>Alphaproteobacteria</taxon>
        <taxon>Rhodospirillales</taxon>
        <taxon>Dongiaceae</taxon>
        <taxon>Dongia</taxon>
    </lineage>
</organism>
<dbReference type="SMART" id="SM00267">
    <property type="entry name" value="GGDEF"/>
    <property type="match status" value="1"/>
</dbReference>
<dbReference type="InterPro" id="IPR052155">
    <property type="entry name" value="Biofilm_reg_signaling"/>
</dbReference>
<gene>
    <name evidence="2" type="ORF">SMD27_19535</name>
</gene>
<name>A0ABU5EG08_9PROT</name>
<feature type="domain" description="GGDEF" evidence="1">
    <location>
        <begin position="168"/>
        <end position="299"/>
    </location>
</feature>
<dbReference type="InterPro" id="IPR043128">
    <property type="entry name" value="Rev_trsase/Diguanyl_cyclase"/>
</dbReference>
<dbReference type="InterPro" id="IPR029787">
    <property type="entry name" value="Nucleotide_cyclase"/>
</dbReference>
<reference evidence="2 3" key="1">
    <citation type="journal article" date="2016" name="Antonie Van Leeuwenhoek">
        <title>Dongia soli sp. nov., isolated from soil from Dokdo, Korea.</title>
        <authorList>
            <person name="Kim D.U."/>
            <person name="Lee H."/>
            <person name="Kim H."/>
            <person name="Kim S.G."/>
            <person name="Ka J.O."/>
        </authorList>
    </citation>
    <scope>NUCLEOTIDE SEQUENCE [LARGE SCALE GENOMIC DNA]</scope>
    <source>
        <strain evidence="2 3">D78</strain>
    </source>
</reference>
<proteinExistence type="predicted"/>
<dbReference type="InterPro" id="IPR000160">
    <property type="entry name" value="GGDEF_dom"/>
</dbReference>
<evidence type="ECO:0000313" key="2">
    <source>
        <dbReference type="EMBL" id="MDY0885045.1"/>
    </source>
</evidence>
<dbReference type="InterPro" id="IPR011006">
    <property type="entry name" value="CheY-like_superfamily"/>
</dbReference>
<dbReference type="EMBL" id="JAXCLW010000007">
    <property type="protein sequence ID" value="MDY0885045.1"/>
    <property type="molecule type" value="Genomic_DNA"/>
</dbReference>
<dbReference type="Gene3D" id="3.30.70.270">
    <property type="match status" value="1"/>
</dbReference>
<evidence type="ECO:0000259" key="1">
    <source>
        <dbReference type="PROSITE" id="PS50887"/>
    </source>
</evidence>
<protein>
    <submittedName>
        <fullName evidence="2">GGDEF domain-containing protein</fullName>
    </submittedName>
</protein>
<comment type="caution">
    <text evidence="2">The sequence shown here is derived from an EMBL/GenBank/DDBJ whole genome shotgun (WGS) entry which is preliminary data.</text>
</comment>
<dbReference type="Pfam" id="PF00990">
    <property type="entry name" value="GGDEF"/>
    <property type="match status" value="1"/>
</dbReference>
<dbReference type="PANTHER" id="PTHR44757:SF2">
    <property type="entry name" value="BIOFILM ARCHITECTURE MAINTENANCE PROTEIN MBAA"/>
    <property type="match status" value="1"/>
</dbReference>
<dbReference type="RefSeq" id="WP_320510116.1">
    <property type="nucleotide sequence ID" value="NZ_JAXCLW010000007.1"/>
</dbReference>
<dbReference type="Proteomes" id="UP001279642">
    <property type="component" value="Unassembled WGS sequence"/>
</dbReference>